<evidence type="ECO:0000313" key="1">
    <source>
        <dbReference type="EMBL" id="MRX54241.1"/>
    </source>
</evidence>
<comment type="caution">
    <text evidence="1">The sequence shown here is derived from an EMBL/GenBank/DDBJ whole genome shotgun (WGS) entry which is preliminary data.</text>
</comment>
<evidence type="ECO:0000313" key="2">
    <source>
        <dbReference type="Proteomes" id="UP000441585"/>
    </source>
</evidence>
<gene>
    <name evidence="1" type="ORF">GJU41_09675</name>
</gene>
<keyword evidence="2" id="KW-1185">Reference proteome</keyword>
<name>A0A6I2MCW0_9BACI</name>
<sequence>MKTFRLVGLTIEVQGENGARLEEIPLSDGLIINKEDGENHWMIEALLPEEHRSYFESLSQQKQELPLFVTISKKTNKPAEIKAKIKSIMVLEEHISVLFEGRMLARKAKHEPEKLLADLLTKGLEGDELKQAFTQKLNEQRELNVKKSAQT</sequence>
<accession>A0A6I2MCW0</accession>
<dbReference type="EMBL" id="WKKF01000002">
    <property type="protein sequence ID" value="MRX54241.1"/>
    <property type="molecule type" value="Genomic_DNA"/>
</dbReference>
<evidence type="ECO:0008006" key="3">
    <source>
        <dbReference type="Google" id="ProtNLM"/>
    </source>
</evidence>
<reference evidence="1 2" key="1">
    <citation type="submission" date="2019-11" db="EMBL/GenBank/DDBJ databases">
        <title>Bacillus idriensis genome.</title>
        <authorList>
            <person name="Konopka E.N."/>
            <person name="Newman J.D."/>
        </authorList>
    </citation>
    <scope>NUCLEOTIDE SEQUENCE [LARGE SCALE GENOMIC DNA]</scope>
    <source>
        <strain evidence="1 2">DSM 19097</strain>
    </source>
</reference>
<dbReference type="Proteomes" id="UP000441585">
    <property type="component" value="Unassembled WGS sequence"/>
</dbReference>
<protein>
    <recommendedName>
        <fullName evidence="3">YwpF-like protein</fullName>
    </recommendedName>
</protein>
<dbReference type="InterPro" id="IPR025573">
    <property type="entry name" value="YwpF"/>
</dbReference>
<proteinExistence type="predicted"/>
<dbReference type="AlphaFoldDB" id="A0A6I2MCW0"/>
<dbReference type="RefSeq" id="WP_154318453.1">
    <property type="nucleotide sequence ID" value="NZ_CAJGAA010000002.1"/>
</dbReference>
<dbReference type="Pfam" id="PF14183">
    <property type="entry name" value="YwpF"/>
    <property type="match status" value="1"/>
</dbReference>
<organism evidence="1 2">
    <name type="scientific">Metabacillus idriensis</name>
    <dbReference type="NCBI Taxonomy" id="324768"/>
    <lineage>
        <taxon>Bacteria</taxon>
        <taxon>Bacillati</taxon>
        <taxon>Bacillota</taxon>
        <taxon>Bacilli</taxon>
        <taxon>Bacillales</taxon>
        <taxon>Bacillaceae</taxon>
        <taxon>Metabacillus</taxon>
    </lineage>
</organism>